<dbReference type="RefSeq" id="WP_348786846.1">
    <property type="nucleotide sequence ID" value="NZ_CP157390.1"/>
</dbReference>
<name>A0AAU7G6N8_9MICO</name>
<organism evidence="3">
    <name type="scientific">Leifsonia sp. NPDC080035</name>
    <dbReference type="NCBI Taxonomy" id="3143936"/>
    <lineage>
        <taxon>Bacteria</taxon>
        <taxon>Bacillati</taxon>
        <taxon>Actinomycetota</taxon>
        <taxon>Actinomycetes</taxon>
        <taxon>Micrococcales</taxon>
        <taxon>Microbacteriaceae</taxon>
        <taxon>Leifsonia</taxon>
    </lineage>
</organism>
<feature type="transmembrane region" description="Helical" evidence="2">
    <location>
        <begin position="12"/>
        <end position="34"/>
    </location>
</feature>
<sequence length="476" mass="46746">MADKRALAKIGVRALGGVIGIGVAVVAVAGASLLPLPSVAVDVPASTVHPVPADQQRVCPGPVLALAADAGQASRPAALGSPTVAYGTDGPEVRTRGLQPDADTGSSDQAPTALTVSTPQGAEEPPLFAGAQVQDAVSEDLAGLAAAACSEPSADSWLSAGSTSLGQTSLVLLSNPTSVDATVSLTVYTESGLADAPGGTGITVPAGAQKVVPLAGLAPAAVAPVVHVQTTGGQVVATIQQSFEQGIQPRGVEQAGATGSPSRVQRIAGVTIATLAAVTAGQSAESVGVDFPAVRILVPGAEDAQVTIGAVGENGTAAGNSYAQTVKAGNVAEIPLGNLKDGSYTVTVNSSVPVVASVRTSVIGSKARDFAWFASSPTVSDKQLVAVPTGPSPVLHFANAGEKDVPVTVTPESGAPFTVTVPAEGGAKHAVKPGTYTVEGAKGLIASVSFAGDGLSSSFALEPPGPLAAPIDVYPR</sequence>
<keyword evidence="2" id="KW-0812">Transmembrane</keyword>
<gene>
    <name evidence="3" type="ORF">AAME72_12320</name>
</gene>
<accession>A0AAU7G6N8</accession>
<dbReference type="InterPro" id="IPR043777">
    <property type="entry name" value="DUF5719"/>
</dbReference>
<proteinExistence type="predicted"/>
<dbReference type="EMBL" id="CP157390">
    <property type="protein sequence ID" value="XBM46867.1"/>
    <property type="molecule type" value="Genomic_DNA"/>
</dbReference>
<evidence type="ECO:0000256" key="2">
    <source>
        <dbReference type="SAM" id="Phobius"/>
    </source>
</evidence>
<dbReference type="Pfam" id="PF18986">
    <property type="entry name" value="DUF5719"/>
    <property type="match status" value="1"/>
</dbReference>
<feature type="region of interest" description="Disordered" evidence="1">
    <location>
        <begin position="78"/>
        <end position="125"/>
    </location>
</feature>
<dbReference type="AlphaFoldDB" id="A0AAU7G6N8"/>
<protein>
    <submittedName>
        <fullName evidence="3">DUF5719 family protein</fullName>
    </submittedName>
</protein>
<keyword evidence="2" id="KW-0472">Membrane</keyword>
<reference evidence="3" key="1">
    <citation type="submission" date="2024-05" db="EMBL/GenBank/DDBJ databases">
        <title>The Natural Products Discovery Center: Release of the First 8490 Sequenced Strains for Exploring Actinobacteria Biosynthetic Diversity.</title>
        <authorList>
            <person name="Kalkreuter E."/>
            <person name="Kautsar S.A."/>
            <person name="Yang D."/>
            <person name="Bader C.D."/>
            <person name="Teijaro C.N."/>
            <person name="Fluegel L."/>
            <person name="Davis C.M."/>
            <person name="Simpson J.R."/>
            <person name="Lauterbach L."/>
            <person name="Steele A.D."/>
            <person name="Gui C."/>
            <person name="Meng S."/>
            <person name="Li G."/>
            <person name="Viehrig K."/>
            <person name="Ye F."/>
            <person name="Su P."/>
            <person name="Kiefer A.F."/>
            <person name="Nichols A."/>
            <person name="Cepeda A.J."/>
            <person name="Yan W."/>
            <person name="Fan B."/>
            <person name="Jiang Y."/>
            <person name="Adhikari A."/>
            <person name="Zheng C.-J."/>
            <person name="Schuster L."/>
            <person name="Cowan T.M."/>
            <person name="Smanski M.J."/>
            <person name="Chevrette M.G."/>
            <person name="de Carvalho L.P.S."/>
            <person name="Shen B."/>
        </authorList>
    </citation>
    <scope>NUCLEOTIDE SEQUENCE</scope>
    <source>
        <strain evidence="3">NPDC080035</strain>
    </source>
</reference>
<evidence type="ECO:0000313" key="3">
    <source>
        <dbReference type="EMBL" id="XBM46867.1"/>
    </source>
</evidence>
<feature type="compositionally biased region" description="Polar residues" evidence="1">
    <location>
        <begin position="104"/>
        <end position="120"/>
    </location>
</feature>
<keyword evidence="2" id="KW-1133">Transmembrane helix</keyword>
<evidence type="ECO:0000256" key="1">
    <source>
        <dbReference type="SAM" id="MobiDB-lite"/>
    </source>
</evidence>